<dbReference type="EMBL" id="DRMS01000189">
    <property type="protein sequence ID" value="HFC92138.1"/>
    <property type="molecule type" value="Genomic_DNA"/>
</dbReference>
<accession>A0A7V2WUJ4</accession>
<dbReference type="Gene3D" id="3.90.1200.10">
    <property type="match status" value="1"/>
</dbReference>
<evidence type="ECO:0000313" key="3">
    <source>
        <dbReference type="EMBL" id="HFC92138.1"/>
    </source>
</evidence>
<dbReference type="PANTHER" id="PTHR12149">
    <property type="entry name" value="FRUCTOSAMINE 3 KINASE-RELATED PROTEIN"/>
    <property type="match status" value="1"/>
</dbReference>
<dbReference type="PIRSF" id="PIRSF006221">
    <property type="entry name" value="Ketosamine-3-kinase"/>
    <property type="match status" value="1"/>
</dbReference>
<organism evidence="3">
    <name type="scientific">Leucothrix mucor</name>
    <dbReference type="NCBI Taxonomy" id="45248"/>
    <lineage>
        <taxon>Bacteria</taxon>
        <taxon>Pseudomonadati</taxon>
        <taxon>Pseudomonadota</taxon>
        <taxon>Gammaproteobacteria</taxon>
        <taxon>Thiotrichales</taxon>
        <taxon>Thiotrichaceae</taxon>
        <taxon>Leucothrix</taxon>
    </lineage>
</organism>
<dbReference type="PANTHER" id="PTHR12149:SF8">
    <property type="entry name" value="PROTEIN-RIBULOSAMINE 3-KINASE"/>
    <property type="match status" value="1"/>
</dbReference>
<dbReference type="GO" id="GO:0016301">
    <property type="term" value="F:kinase activity"/>
    <property type="evidence" value="ECO:0007669"/>
    <property type="project" value="UniProtKB-UniRule"/>
</dbReference>
<dbReference type="InterPro" id="IPR016477">
    <property type="entry name" value="Fructo-/Ketosamine-3-kinase"/>
</dbReference>
<gene>
    <name evidence="3" type="ORF">ENJ51_04930</name>
</gene>
<sequence length="300" mass="33801">MNGKELSNSNKLLSMAENIGDTLKTTVHFKQLESISGGCINQVSKVSDDKGNQWLIKENSPHLLDMFIAEADGLNEIYNTHSIRCPKVICYGETQQSAYLVIEYISLTNGSGNALTAEKLAIMHQCQAKIHGWHRDNTIGATPQSNVQNASWVTFWKQQRLLPQLNRALKKGYSRIDYENGLTLCERLDYFFTNYNPQPSLLHGDLWGGNQAHDTDGNPVIFDPAVYYGDRETDIAMTELFGGFNTDFYAVYNEHFALDEGYATRKTLYNLYHSLNHYNLFGGGYASQAASMTKRLLAEI</sequence>
<name>A0A7V2WUJ4_LEUMU</name>
<keyword evidence="2" id="KW-0808">Transferase</keyword>
<dbReference type="Proteomes" id="UP000885750">
    <property type="component" value="Unassembled WGS sequence"/>
</dbReference>
<evidence type="ECO:0000256" key="2">
    <source>
        <dbReference type="PIRNR" id="PIRNR006221"/>
    </source>
</evidence>
<protein>
    <submittedName>
        <fullName evidence="3">Fructosamine kinase family protein</fullName>
    </submittedName>
</protein>
<dbReference type="Pfam" id="PF03881">
    <property type="entry name" value="Fructosamin_kin"/>
    <property type="match status" value="1"/>
</dbReference>
<dbReference type="AlphaFoldDB" id="A0A7V2WUJ4"/>
<dbReference type="Gene3D" id="3.30.200.20">
    <property type="entry name" value="Phosphorylase Kinase, domain 1"/>
    <property type="match status" value="1"/>
</dbReference>
<reference evidence="3" key="1">
    <citation type="journal article" date="2020" name="mSystems">
        <title>Genome- and Community-Level Interaction Insights into Carbon Utilization and Element Cycling Functions of Hydrothermarchaeota in Hydrothermal Sediment.</title>
        <authorList>
            <person name="Zhou Z."/>
            <person name="Liu Y."/>
            <person name="Xu W."/>
            <person name="Pan J."/>
            <person name="Luo Z.H."/>
            <person name="Li M."/>
        </authorList>
    </citation>
    <scope>NUCLEOTIDE SEQUENCE [LARGE SCALE GENOMIC DNA]</scope>
    <source>
        <strain evidence="3">HyVt-493</strain>
    </source>
</reference>
<keyword evidence="2 3" id="KW-0418">Kinase</keyword>
<comment type="similarity">
    <text evidence="1 2">Belongs to the fructosamine kinase family.</text>
</comment>
<comment type="caution">
    <text evidence="3">The sequence shown here is derived from an EMBL/GenBank/DDBJ whole genome shotgun (WGS) entry which is preliminary data.</text>
</comment>
<proteinExistence type="inferred from homology"/>
<evidence type="ECO:0000256" key="1">
    <source>
        <dbReference type="ARBA" id="ARBA00009460"/>
    </source>
</evidence>
<dbReference type="SUPFAM" id="SSF56112">
    <property type="entry name" value="Protein kinase-like (PK-like)"/>
    <property type="match status" value="1"/>
</dbReference>
<dbReference type="InterPro" id="IPR011009">
    <property type="entry name" value="Kinase-like_dom_sf"/>
</dbReference>